<dbReference type="KEGG" id="bdi:104581829"/>
<evidence type="ECO:0000313" key="4">
    <source>
        <dbReference type="EnsemblPlants" id="KQK12891"/>
    </source>
</evidence>
<dbReference type="EMBL" id="CM000880">
    <property type="protein sequence ID" value="KQK12891.1"/>
    <property type="molecule type" value="Genomic_DNA"/>
</dbReference>
<dbReference type="Gene3D" id="3.80.10.10">
    <property type="entry name" value="Ribonuclease Inhibitor"/>
    <property type="match status" value="1"/>
</dbReference>
<dbReference type="GeneID" id="104581829"/>
<protein>
    <recommendedName>
        <fullName evidence="2">At1g61320/AtMIF1 LRR domain-containing protein</fullName>
    </recommendedName>
</protein>
<dbReference type="RefSeq" id="XP_010228894.1">
    <property type="nucleotide sequence ID" value="XM_010230592.3"/>
</dbReference>
<sequence>MSRTLPPPPPRNSQRGDRHDDKKRRLRRGHIGHSSNRSQLDEDLESMFSSLTIDNIPAEANSGDCGMDRKRKSYKDQAGVENMISSLAIQEAAVTNSVYRGQRKKFSDLILDDRKILAKGNSDCNDPGSRSLRSKEFIEGINDLLLRHQGSGVRYFAVHFDLNSTHAVYLDKWVQFASKSDAKYVTLHLCENGISCSRHSVTASRYNFPLHCFGDGRGSLLRKLSLTNCIFSTPVHSSGFSSLVQLSLRRVTTADSDIQNIFSCFPVLRDLKLQCCEDLVNIRISHETLLELHISCCQKLKSINIHSISLDIFEYDGHQVQIKYESTPSMRRIAIKFVDRNCSLPDDLLAMERLKKVTLWFLSPSEEPSFILHAKTFTVLQLVSLSILPSWNNVLAVAYLVKATPSVKRLHLEACSGEHHYLDNVQVDWPEHISLKKLRTILVGGFAAQAPLVELLAYLSRVATRLKLLEISPHHHRYKDSGRCVSEDVGVEAAWDHARNAARATIGLKLQSTVKFVVK</sequence>
<feature type="region of interest" description="Disordered" evidence="1">
    <location>
        <begin position="1"/>
        <end position="41"/>
    </location>
</feature>
<dbReference type="InterPro" id="IPR055357">
    <property type="entry name" value="LRR_At1g61320_AtMIF1"/>
</dbReference>
<reference evidence="4" key="3">
    <citation type="submission" date="2018-08" db="UniProtKB">
        <authorList>
            <consortium name="EnsemblPlants"/>
        </authorList>
    </citation>
    <scope>IDENTIFICATION</scope>
    <source>
        <strain evidence="4">cv. Bd21</strain>
    </source>
</reference>
<keyword evidence="5" id="KW-1185">Reference proteome</keyword>
<dbReference type="SUPFAM" id="SSF52058">
    <property type="entry name" value="L domain-like"/>
    <property type="match status" value="1"/>
</dbReference>
<dbReference type="OMA" id="REVHINY"/>
<dbReference type="InterPro" id="IPR053772">
    <property type="entry name" value="At1g61320/At1g61330-like"/>
</dbReference>
<dbReference type="eggNOG" id="ENOG502R833">
    <property type="taxonomic scope" value="Eukaryota"/>
</dbReference>
<dbReference type="OrthoDB" id="613853at2759"/>
<dbReference type="AlphaFoldDB" id="I1GML7"/>
<dbReference type="EnsemblPlants" id="KQK12891">
    <property type="protein sequence ID" value="KQK12891"/>
    <property type="gene ID" value="BRADI_1g06660v3"/>
</dbReference>
<dbReference type="HOGENOM" id="CLU_029973_0_0_1"/>
<proteinExistence type="predicted"/>
<organism evidence="4">
    <name type="scientific">Brachypodium distachyon</name>
    <name type="common">Purple false brome</name>
    <name type="synonym">Trachynia distachya</name>
    <dbReference type="NCBI Taxonomy" id="15368"/>
    <lineage>
        <taxon>Eukaryota</taxon>
        <taxon>Viridiplantae</taxon>
        <taxon>Streptophyta</taxon>
        <taxon>Embryophyta</taxon>
        <taxon>Tracheophyta</taxon>
        <taxon>Spermatophyta</taxon>
        <taxon>Magnoliopsida</taxon>
        <taxon>Liliopsida</taxon>
        <taxon>Poales</taxon>
        <taxon>Poaceae</taxon>
        <taxon>BOP clade</taxon>
        <taxon>Pooideae</taxon>
        <taxon>Stipodae</taxon>
        <taxon>Brachypodieae</taxon>
        <taxon>Brachypodium</taxon>
    </lineage>
</organism>
<dbReference type="PANTHER" id="PTHR34145">
    <property type="entry name" value="OS02G0105600 PROTEIN"/>
    <property type="match status" value="1"/>
</dbReference>
<reference evidence="3" key="2">
    <citation type="submission" date="2017-06" db="EMBL/GenBank/DDBJ databases">
        <title>WGS assembly of Brachypodium distachyon.</title>
        <authorList>
            <consortium name="The International Brachypodium Initiative"/>
            <person name="Lucas S."/>
            <person name="Harmon-Smith M."/>
            <person name="Lail K."/>
            <person name="Tice H."/>
            <person name="Grimwood J."/>
            <person name="Bruce D."/>
            <person name="Barry K."/>
            <person name="Shu S."/>
            <person name="Lindquist E."/>
            <person name="Wang M."/>
            <person name="Pitluck S."/>
            <person name="Vogel J.P."/>
            <person name="Garvin D.F."/>
            <person name="Mockler T.C."/>
            <person name="Schmutz J."/>
            <person name="Rokhsar D."/>
            <person name="Bevan M.W."/>
        </authorList>
    </citation>
    <scope>NUCLEOTIDE SEQUENCE</scope>
    <source>
        <strain evidence="3">Bd21</strain>
    </source>
</reference>
<dbReference type="PANTHER" id="PTHR34145:SF74">
    <property type="entry name" value="FBD DOMAIN-CONTAINING PROTEIN"/>
    <property type="match status" value="1"/>
</dbReference>
<accession>I1GML7</accession>
<dbReference type="InterPro" id="IPR032675">
    <property type="entry name" value="LRR_dom_sf"/>
</dbReference>
<dbReference type="ExpressionAtlas" id="I1GML7">
    <property type="expression patterns" value="baseline"/>
</dbReference>
<dbReference type="Proteomes" id="UP000008810">
    <property type="component" value="Chromosome 1"/>
</dbReference>
<name>I1GML7_BRADI</name>
<feature type="domain" description="At1g61320/AtMIF1 LRR" evidence="2">
    <location>
        <begin position="145"/>
        <end position="518"/>
    </location>
</feature>
<dbReference type="Pfam" id="PF23622">
    <property type="entry name" value="LRR_At1g61320_AtMIF1"/>
    <property type="match status" value="1"/>
</dbReference>
<reference evidence="3 4" key="1">
    <citation type="journal article" date="2010" name="Nature">
        <title>Genome sequencing and analysis of the model grass Brachypodium distachyon.</title>
        <authorList>
            <consortium name="International Brachypodium Initiative"/>
        </authorList>
    </citation>
    <scope>NUCLEOTIDE SEQUENCE [LARGE SCALE GENOMIC DNA]</scope>
    <source>
        <strain evidence="3 4">Bd21</strain>
    </source>
</reference>
<dbReference type="Gramene" id="KQK12891">
    <property type="protein sequence ID" value="KQK12891"/>
    <property type="gene ID" value="BRADI_1g06660v3"/>
</dbReference>
<evidence type="ECO:0000313" key="3">
    <source>
        <dbReference type="EMBL" id="KQK12891.1"/>
    </source>
</evidence>
<evidence type="ECO:0000259" key="2">
    <source>
        <dbReference type="Pfam" id="PF23622"/>
    </source>
</evidence>
<evidence type="ECO:0000313" key="5">
    <source>
        <dbReference type="Proteomes" id="UP000008810"/>
    </source>
</evidence>
<evidence type="ECO:0000256" key="1">
    <source>
        <dbReference type="SAM" id="MobiDB-lite"/>
    </source>
</evidence>
<gene>
    <name evidence="4" type="primary">LOC104581829</name>
    <name evidence="3" type="ORF">BRADI_1g06660v3</name>
</gene>
<feature type="compositionally biased region" description="Basic residues" evidence="1">
    <location>
        <begin position="21"/>
        <end position="31"/>
    </location>
</feature>
<feature type="compositionally biased region" description="Pro residues" evidence="1">
    <location>
        <begin position="1"/>
        <end position="11"/>
    </location>
</feature>